<keyword evidence="3" id="KW-1185">Reference proteome</keyword>
<evidence type="ECO:0000313" key="3">
    <source>
        <dbReference type="Proteomes" id="UP000003786"/>
    </source>
</evidence>
<feature type="compositionally biased region" description="Basic and acidic residues" evidence="1">
    <location>
        <begin position="545"/>
        <end position="561"/>
    </location>
</feature>
<dbReference type="OrthoDB" id="10448555at2759"/>
<sequence length="914" mass="103628">MVKSEVKVFLQIEQQGYGYTVGATYKKENCSKSQKFKKTLYLDTVGSSDNLKVKEYRCYGHTLNSYFRDNIKSIKEGNFENISDSTINFRSHPDDLKDVEVKLKVAICKIKISVYDKEDRLLSNLPYTSDEYLQNRNVYVYFYNPANEKTDTLPLLFQYKDTFYGPESREKYFEKWKEISDLEGIINSQVNVQLTNESQELKTQKAQKADKIKNKLDEIFKMLNEVDLTKKCDYGIPYCSKEFFVRAEFNTKRFVVKLSKNSKYHKFTHTSVNKYLVGSIKGVENCQFDDHVKKIANKDAINEVVVYFPDKENEPELILLNEVGYLWSTTHGYYQKQGDAYTYRHLKGGISIEFVRGNQFYDEESPTIDILTKIEDDDMVDDHSHRKMDNHAADCHIESDEDSEDGQCPTPVTDGYGESPSNNIRTKRAQPARVDNQPIENVTQCHGLPRQQTQGGNLAGAEGENVVGTQREKLLQTKVLHTQTKECPYHGKAKEVPHEPEIVPKALIVRREAARKSEETPVKHPGTVNAKTRMYQSTGSIGQDILRKEEEEERDSVHRSENQSGVLEPDGPKNTDQQQDGVNGAGDVEVGTLPEIPCIGQGEEAGHYVNTGVKGFDEFMNGAIDYARNHPGIVSTAGAGSLLTCAGGGYGFFHCRDSTHGSCNRDVNAHFFNGSMQITRPHCLKDSTKYFLQAATMKISSTFISFLVLLLGFNVGKLAKCEVYPALPKVDSGAGGTEVGKFAMSESDITILTENRDDPRYTDENKHEAYTMESKGGYLNYIFAKGARCSGLKCKRESLWTHYRYEPYPLSIGVDTLNNLVVIIFEYEYYLFVRDGDRWVKHVRNYKIRPESFINLLSLFPLNPFNIVYSNTYSQFNPACSQDQPTGSSRINTVKNDLSSSLMCCLSSTKAQFN</sequence>
<evidence type="ECO:0000256" key="1">
    <source>
        <dbReference type="SAM" id="MobiDB-lite"/>
    </source>
</evidence>
<dbReference type="EMBL" id="AP011946">
    <property type="protein sequence ID" value="BAM39037.1"/>
    <property type="molecule type" value="Genomic_DNA"/>
</dbReference>
<name>J4CCA2_THEOR</name>
<accession>J4CCA2</accession>
<dbReference type="VEuPathDB" id="PiroplasmaDB:TOT_010000500"/>
<proteinExistence type="predicted"/>
<reference evidence="2 3" key="1">
    <citation type="journal article" date="2012" name="MBio">
        <title>Comparative genome analysis of three eukaryotic parasites with differing abilities to transform leukocytes reveals key mediators of Theileria-induced leukocyte transformation.</title>
        <authorList>
            <person name="Hayashida K."/>
            <person name="Hara Y."/>
            <person name="Abe T."/>
            <person name="Yamasaki C."/>
            <person name="Toyoda A."/>
            <person name="Kosuge T."/>
            <person name="Suzuki Y."/>
            <person name="Sato Y."/>
            <person name="Kawashima S."/>
            <person name="Katayama T."/>
            <person name="Wakaguri H."/>
            <person name="Inoue N."/>
            <person name="Homma K."/>
            <person name="Tada-Umezaki M."/>
            <person name="Yagi Y."/>
            <person name="Fujii Y."/>
            <person name="Habara T."/>
            <person name="Kanehisa M."/>
            <person name="Watanabe H."/>
            <person name="Ito K."/>
            <person name="Gojobori T."/>
            <person name="Sugawara H."/>
            <person name="Imanishi T."/>
            <person name="Weir W."/>
            <person name="Gardner M."/>
            <person name="Pain A."/>
            <person name="Shiels B."/>
            <person name="Hattori M."/>
            <person name="Nene V."/>
            <person name="Sugimoto C."/>
        </authorList>
    </citation>
    <scope>NUCLEOTIDE SEQUENCE [LARGE SCALE GENOMIC DNA]</scope>
    <source>
        <strain evidence="2 3">Shintoku</strain>
    </source>
</reference>
<feature type="region of interest" description="Disordered" evidence="1">
    <location>
        <begin position="399"/>
        <end position="432"/>
    </location>
</feature>
<dbReference type="Proteomes" id="UP000003786">
    <property type="component" value="Chromosome 1"/>
</dbReference>
<feature type="region of interest" description="Disordered" evidence="1">
    <location>
        <begin position="513"/>
        <end position="590"/>
    </location>
</feature>
<dbReference type="eggNOG" id="ENOG502QX26">
    <property type="taxonomic scope" value="Eukaryota"/>
</dbReference>
<feature type="compositionally biased region" description="Basic and acidic residues" evidence="1">
    <location>
        <begin position="513"/>
        <end position="522"/>
    </location>
</feature>
<evidence type="ECO:0000313" key="2">
    <source>
        <dbReference type="EMBL" id="BAM39037.1"/>
    </source>
</evidence>
<gene>
    <name evidence="2" type="ORF">TOT_010000500</name>
</gene>
<organism evidence="2 3">
    <name type="scientific">Theileria orientalis strain Shintoku</name>
    <dbReference type="NCBI Taxonomy" id="869250"/>
    <lineage>
        <taxon>Eukaryota</taxon>
        <taxon>Sar</taxon>
        <taxon>Alveolata</taxon>
        <taxon>Apicomplexa</taxon>
        <taxon>Aconoidasida</taxon>
        <taxon>Piroplasmida</taxon>
        <taxon>Theileriidae</taxon>
        <taxon>Theileria</taxon>
    </lineage>
</organism>
<dbReference type="GeneID" id="20713405"/>
<dbReference type="KEGG" id="tot:TOT_010000500"/>
<dbReference type="RefSeq" id="XP_009689338.1">
    <property type="nucleotide sequence ID" value="XM_009691043.1"/>
</dbReference>
<dbReference type="AlphaFoldDB" id="J4CCA2"/>
<protein>
    <submittedName>
        <fullName evidence="2">Uncharacterized protein</fullName>
    </submittedName>
</protein>